<dbReference type="KEGG" id="pif:PITG_13026"/>
<dbReference type="OrthoDB" id="67549at2759"/>
<dbReference type="HOGENOM" id="CLU_2459579_0_0_1"/>
<name>D0NK44_PHYIT</name>
<dbReference type="GeneID" id="9474529"/>
<proteinExistence type="predicted"/>
<dbReference type="InParanoid" id="D0NK44"/>
<accession>D0NK44</accession>
<dbReference type="AlphaFoldDB" id="D0NK44"/>
<dbReference type="RefSeq" id="XP_002900566.1">
    <property type="nucleotide sequence ID" value="XM_002900520.1"/>
</dbReference>
<feature type="region of interest" description="Disordered" evidence="1">
    <location>
        <begin position="49"/>
        <end position="74"/>
    </location>
</feature>
<dbReference type="Proteomes" id="UP000006643">
    <property type="component" value="Unassembled WGS sequence"/>
</dbReference>
<sequence>MSVYNPVVFAQCTNVTGGVCCFDCGSMGDPSYGDTISYGVTAVSRRGPPTFSNGGTNVSDESGTSFSSSDKATTGAGNIDVVAVSMIMM</sequence>
<organism evidence="2 3">
    <name type="scientific">Phytophthora infestans (strain T30-4)</name>
    <name type="common">Potato late blight agent</name>
    <dbReference type="NCBI Taxonomy" id="403677"/>
    <lineage>
        <taxon>Eukaryota</taxon>
        <taxon>Sar</taxon>
        <taxon>Stramenopiles</taxon>
        <taxon>Oomycota</taxon>
        <taxon>Peronosporomycetes</taxon>
        <taxon>Peronosporales</taxon>
        <taxon>Peronosporaceae</taxon>
        <taxon>Phytophthora</taxon>
    </lineage>
</organism>
<evidence type="ECO:0000256" key="1">
    <source>
        <dbReference type="SAM" id="MobiDB-lite"/>
    </source>
</evidence>
<feature type="compositionally biased region" description="Low complexity" evidence="1">
    <location>
        <begin position="59"/>
        <end position="69"/>
    </location>
</feature>
<dbReference type="VEuPathDB" id="FungiDB:PITG_13026"/>
<reference evidence="3" key="1">
    <citation type="journal article" date="2009" name="Nature">
        <title>Genome sequence and analysis of the Irish potato famine pathogen Phytophthora infestans.</title>
        <authorList>
            <consortium name="The Broad Institute Genome Sequencing Platform"/>
            <person name="Haas B.J."/>
            <person name="Kamoun S."/>
            <person name="Zody M.C."/>
            <person name="Jiang R.H."/>
            <person name="Handsaker R.E."/>
            <person name="Cano L.M."/>
            <person name="Grabherr M."/>
            <person name="Kodira C.D."/>
            <person name="Raffaele S."/>
            <person name="Torto-Alalibo T."/>
            <person name="Bozkurt T.O."/>
            <person name="Ah-Fong A.M."/>
            <person name="Alvarado L."/>
            <person name="Anderson V.L."/>
            <person name="Armstrong M.R."/>
            <person name="Avrova A."/>
            <person name="Baxter L."/>
            <person name="Beynon J."/>
            <person name="Boevink P.C."/>
            <person name="Bollmann S.R."/>
            <person name="Bos J.I."/>
            <person name="Bulone V."/>
            <person name="Cai G."/>
            <person name="Cakir C."/>
            <person name="Carrington J.C."/>
            <person name="Chawner M."/>
            <person name="Conti L."/>
            <person name="Costanzo S."/>
            <person name="Ewan R."/>
            <person name="Fahlgren N."/>
            <person name="Fischbach M.A."/>
            <person name="Fugelstad J."/>
            <person name="Gilroy E.M."/>
            <person name="Gnerre S."/>
            <person name="Green P.J."/>
            <person name="Grenville-Briggs L.J."/>
            <person name="Griffith J."/>
            <person name="Grunwald N.J."/>
            <person name="Horn K."/>
            <person name="Horner N.R."/>
            <person name="Hu C.H."/>
            <person name="Huitema E."/>
            <person name="Jeong D.H."/>
            <person name="Jones A.M."/>
            <person name="Jones J.D."/>
            <person name="Jones R.W."/>
            <person name="Karlsson E.K."/>
            <person name="Kunjeti S.G."/>
            <person name="Lamour K."/>
            <person name="Liu Z."/>
            <person name="Ma L."/>
            <person name="Maclean D."/>
            <person name="Chibucos M.C."/>
            <person name="McDonald H."/>
            <person name="McWalters J."/>
            <person name="Meijer H.J."/>
            <person name="Morgan W."/>
            <person name="Morris P.F."/>
            <person name="Munro C.A."/>
            <person name="O'Neill K."/>
            <person name="Ospina-Giraldo M."/>
            <person name="Pinzon A."/>
            <person name="Pritchard L."/>
            <person name="Ramsahoye B."/>
            <person name="Ren Q."/>
            <person name="Restrepo S."/>
            <person name="Roy S."/>
            <person name="Sadanandom A."/>
            <person name="Savidor A."/>
            <person name="Schornack S."/>
            <person name="Schwartz D.C."/>
            <person name="Schumann U.D."/>
            <person name="Schwessinger B."/>
            <person name="Seyer L."/>
            <person name="Sharpe T."/>
            <person name="Silvar C."/>
            <person name="Song J."/>
            <person name="Studholme D.J."/>
            <person name="Sykes S."/>
            <person name="Thines M."/>
            <person name="van de Vondervoort P.J."/>
            <person name="Phuntumart V."/>
            <person name="Wawra S."/>
            <person name="Weide R."/>
            <person name="Win J."/>
            <person name="Young C."/>
            <person name="Zhou S."/>
            <person name="Fry W."/>
            <person name="Meyers B.C."/>
            <person name="van West P."/>
            <person name="Ristaino J."/>
            <person name="Govers F."/>
            <person name="Birch P.R."/>
            <person name="Whisson S.C."/>
            <person name="Judelson H.S."/>
            <person name="Nusbaum C."/>
        </authorList>
    </citation>
    <scope>NUCLEOTIDE SEQUENCE [LARGE SCALE GENOMIC DNA]</scope>
    <source>
        <strain evidence="3">T30-4</strain>
    </source>
</reference>
<gene>
    <name evidence="2" type="ORF">PITG_13026</name>
</gene>
<dbReference type="EMBL" id="DS028142">
    <property type="protein sequence ID" value="EEY59881.1"/>
    <property type="molecule type" value="Genomic_DNA"/>
</dbReference>
<evidence type="ECO:0000313" key="3">
    <source>
        <dbReference type="Proteomes" id="UP000006643"/>
    </source>
</evidence>
<evidence type="ECO:0000313" key="2">
    <source>
        <dbReference type="EMBL" id="EEY59881.1"/>
    </source>
</evidence>
<protein>
    <submittedName>
        <fullName evidence="2">Uncharacterized protein</fullName>
    </submittedName>
</protein>
<keyword evidence="3" id="KW-1185">Reference proteome</keyword>